<feature type="region of interest" description="Disordered" evidence="6">
    <location>
        <begin position="259"/>
        <end position="429"/>
    </location>
</feature>
<evidence type="ECO:0000256" key="5">
    <source>
        <dbReference type="ARBA" id="ARBA00023242"/>
    </source>
</evidence>
<comment type="similarity">
    <text evidence="2">Belongs to the eukaryotic RPC34/RPC39 RNA polymerase subunit family.</text>
</comment>
<reference evidence="7 8" key="1">
    <citation type="submission" date="2018-02" db="EMBL/GenBank/DDBJ databases">
        <title>Genome sequence of the basidiomycete white-rot fungus Phlebia centrifuga.</title>
        <authorList>
            <person name="Granchi Z."/>
            <person name="Peng M."/>
            <person name="de Vries R.P."/>
            <person name="Hilden K."/>
            <person name="Makela M.R."/>
            <person name="Grigoriev I."/>
            <person name="Riley R."/>
        </authorList>
    </citation>
    <scope>NUCLEOTIDE SEQUENCE [LARGE SCALE GENOMIC DNA]</scope>
    <source>
        <strain evidence="7 8">FBCC195</strain>
    </source>
</reference>
<accession>A0A2R6NK54</accession>
<dbReference type="AlphaFoldDB" id="A0A2R6NK54"/>
<dbReference type="PANTHER" id="PTHR12780">
    <property type="entry name" value="RNA POLYMERASE III DNA DIRECTED , 39KD SUBUNIT-RELATED"/>
    <property type="match status" value="1"/>
</dbReference>
<gene>
    <name evidence="7" type="ORF">PHLCEN_2v11364</name>
</gene>
<organism evidence="7 8">
    <name type="scientific">Hermanssonia centrifuga</name>
    <dbReference type="NCBI Taxonomy" id="98765"/>
    <lineage>
        <taxon>Eukaryota</taxon>
        <taxon>Fungi</taxon>
        <taxon>Dikarya</taxon>
        <taxon>Basidiomycota</taxon>
        <taxon>Agaricomycotina</taxon>
        <taxon>Agaricomycetes</taxon>
        <taxon>Polyporales</taxon>
        <taxon>Meruliaceae</taxon>
        <taxon>Hermanssonia</taxon>
    </lineage>
</organism>
<evidence type="ECO:0000313" key="8">
    <source>
        <dbReference type="Proteomes" id="UP000186601"/>
    </source>
</evidence>
<protein>
    <recommendedName>
        <fullName evidence="9">DNA-directed RNA polymerase III subunit RPC6</fullName>
    </recommendedName>
</protein>
<feature type="compositionally biased region" description="Acidic residues" evidence="6">
    <location>
        <begin position="330"/>
        <end position="342"/>
    </location>
</feature>
<dbReference type="GO" id="GO:0006383">
    <property type="term" value="P:transcription by RNA polymerase III"/>
    <property type="evidence" value="ECO:0007669"/>
    <property type="project" value="InterPro"/>
</dbReference>
<dbReference type="InterPro" id="IPR016049">
    <property type="entry name" value="RNA_pol_Rpc34-like"/>
</dbReference>
<dbReference type="GO" id="GO:0005737">
    <property type="term" value="C:cytoplasm"/>
    <property type="evidence" value="ECO:0007669"/>
    <property type="project" value="UniProtKB-ARBA"/>
</dbReference>
<dbReference type="Pfam" id="PF05158">
    <property type="entry name" value="RNA_pol_Rpc34"/>
    <property type="match status" value="2"/>
</dbReference>
<proteinExistence type="inferred from homology"/>
<dbReference type="OrthoDB" id="613763at2759"/>
<feature type="compositionally biased region" description="Basic residues" evidence="6">
    <location>
        <begin position="346"/>
        <end position="356"/>
    </location>
</feature>
<comment type="subcellular location">
    <subcellularLocation>
        <location evidence="1">Nucleus</location>
    </subcellularLocation>
</comment>
<keyword evidence="5" id="KW-0539">Nucleus</keyword>
<dbReference type="FunFam" id="1.10.10.10:FF:000116">
    <property type="entry name" value="DNA-directed RNA polymerase III subunit RPC6"/>
    <property type="match status" value="1"/>
</dbReference>
<dbReference type="InterPro" id="IPR036388">
    <property type="entry name" value="WH-like_DNA-bd_sf"/>
</dbReference>
<keyword evidence="3" id="KW-0240">DNA-directed RNA polymerase</keyword>
<dbReference type="SUPFAM" id="SSF46785">
    <property type="entry name" value="Winged helix' DNA-binding domain"/>
    <property type="match status" value="1"/>
</dbReference>
<comment type="caution">
    <text evidence="7">The sequence shown here is derived from an EMBL/GenBank/DDBJ whole genome shotgun (WGS) entry which is preliminary data.</text>
</comment>
<sequence>MSGRKLNVLEQKIHQTALASEDKTLSQKELDALSPDVSSRTSALNFLLGAGLLKVLKNEKGKLSFRAVVKQELEVKKDLSNEESLVLSHIQASGAEGIWTKHIKVKTELHQTVIDRCLKSLTQKQLVKAVKGTVQHPTRKMYMLFHLEPSVEVTGGPWYTDKELDTEFIKLLSAACLKFIRDRSFPRSKTGEMTQRKLYPISAAPPYPTSSQVQNFLNKSRITETQLTVEHVEMLLNVLVIDGDVEKIPALGAALWESSLGDEEEASSSEDEKAKNRKRKRSGDDAKRKKKRLKKEESDVELESDEDSSKKAKAKAKSRSKAKKRRKDDSESESDTMDSESEEERRRRKKSKKRKVHDSDSEDSRSDSDSDGASRKKKHSKSKSKKRAPSPSSDSSDPEPSRGTKSRSKSKSKRSSSPAMEYSFDDSNTLGGAHVYRAVHPERMAHFGFSQAPCGRCPVFEFCKDGGPVNPSDCVYYDDWLGIAEVKVE</sequence>
<evidence type="ECO:0000313" key="7">
    <source>
        <dbReference type="EMBL" id="PSR72765.1"/>
    </source>
</evidence>
<keyword evidence="8" id="KW-1185">Reference proteome</keyword>
<dbReference type="InterPro" id="IPR036390">
    <property type="entry name" value="WH_DNA-bd_sf"/>
</dbReference>
<keyword evidence="4" id="KW-0804">Transcription</keyword>
<dbReference type="InterPro" id="IPR007832">
    <property type="entry name" value="RNA_pol_Rpc34"/>
</dbReference>
<evidence type="ECO:0000256" key="1">
    <source>
        <dbReference type="ARBA" id="ARBA00004123"/>
    </source>
</evidence>
<dbReference type="GO" id="GO:0005666">
    <property type="term" value="C:RNA polymerase III complex"/>
    <property type="evidence" value="ECO:0007669"/>
    <property type="project" value="InterPro"/>
</dbReference>
<feature type="compositionally biased region" description="Basic residues" evidence="6">
    <location>
        <begin position="311"/>
        <end position="326"/>
    </location>
</feature>
<evidence type="ECO:0000256" key="2">
    <source>
        <dbReference type="ARBA" id="ARBA00011038"/>
    </source>
</evidence>
<evidence type="ECO:0000256" key="4">
    <source>
        <dbReference type="ARBA" id="ARBA00023163"/>
    </source>
</evidence>
<dbReference type="GO" id="GO:0005654">
    <property type="term" value="C:nucleoplasm"/>
    <property type="evidence" value="ECO:0007669"/>
    <property type="project" value="UniProtKB-ARBA"/>
</dbReference>
<name>A0A2R6NK54_9APHY</name>
<evidence type="ECO:0000256" key="3">
    <source>
        <dbReference type="ARBA" id="ARBA00022478"/>
    </source>
</evidence>
<evidence type="ECO:0000256" key="6">
    <source>
        <dbReference type="SAM" id="MobiDB-lite"/>
    </source>
</evidence>
<feature type="compositionally biased region" description="Acidic residues" evidence="6">
    <location>
        <begin position="260"/>
        <end position="269"/>
    </location>
</feature>
<feature type="compositionally biased region" description="Basic and acidic residues" evidence="6">
    <location>
        <begin position="357"/>
        <end position="374"/>
    </location>
</feature>
<evidence type="ECO:0008006" key="9">
    <source>
        <dbReference type="Google" id="ProtNLM"/>
    </source>
</evidence>
<dbReference type="Gene3D" id="1.10.10.10">
    <property type="entry name" value="Winged helix-like DNA-binding domain superfamily/Winged helix DNA-binding domain"/>
    <property type="match status" value="1"/>
</dbReference>
<dbReference type="Proteomes" id="UP000186601">
    <property type="component" value="Unassembled WGS sequence"/>
</dbReference>
<feature type="compositionally biased region" description="Basic residues" evidence="6">
    <location>
        <begin position="404"/>
        <end position="414"/>
    </location>
</feature>
<dbReference type="STRING" id="98765.A0A2R6NK54"/>
<feature type="compositionally biased region" description="Basic residues" evidence="6">
    <location>
        <begin position="375"/>
        <end position="388"/>
    </location>
</feature>
<dbReference type="EMBL" id="MLYV02001136">
    <property type="protein sequence ID" value="PSR72765.1"/>
    <property type="molecule type" value="Genomic_DNA"/>
</dbReference>